<comment type="caution">
    <text evidence="1">The sequence shown here is derived from an EMBL/GenBank/DDBJ whole genome shotgun (WGS) entry which is preliminary data.</text>
</comment>
<evidence type="ECO:0000313" key="2">
    <source>
        <dbReference type="Proteomes" id="UP000735302"/>
    </source>
</evidence>
<dbReference type="Proteomes" id="UP000735302">
    <property type="component" value="Unassembled WGS sequence"/>
</dbReference>
<name>A0AAV3YTU2_9GAST</name>
<protein>
    <submittedName>
        <fullName evidence="1">Uncharacterized protein</fullName>
    </submittedName>
</protein>
<organism evidence="1 2">
    <name type="scientific">Plakobranchus ocellatus</name>
    <dbReference type="NCBI Taxonomy" id="259542"/>
    <lineage>
        <taxon>Eukaryota</taxon>
        <taxon>Metazoa</taxon>
        <taxon>Spiralia</taxon>
        <taxon>Lophotrochozoa</taxon>
        <taxon>Mollusca</taxon>
        <taxon>Gastropoda</taxon>
        <taxon>Heterobranchia</taxon>
        <taxon>Euthyneura</taxon>
        <taxon>Panpulmonata</taxon>
        <taxon>Sacoglossa</taxon>
        <taxon>Placobranchoidea</taxon>
        <taxon>Plakobranchidae</taxon>
        <taxon>Plakobranchus</taxon>
    </lineage>
</organism>
<dbReference type="AlphaFoldDB" id="A0AAV3YTU2"/>
<keyword evidence="2" id="KW-1185">Reference proteome</keyword>
<accession>A0AAV3YTU2</accession>
<gene>
    <name evidence="1" type="ORF">PoB_001236000</name>
</gene>
<reference evidence="1 2" key="1">
    <citation type="journal article" date="2021" name="Elife">
        <title>Chloroplast acquisition without the gene transfer in kleptoplastic sea slugs, Plakobranchus ocellatus.</title>
        <authorList>
            <person name="Maeda T."/>
            <person name="Takahashi S."/>
            <person name="Yoshida T."/>
            <person name="Shimamura S."/>
            <person name="Takaki Y."/>
            <person name="Nagai Y."/>
            <person name="Toyoda A."/>
            <person name="Suzuki Y."/>
            <person name="Arimoto A."/>
            <person name="Ishii H."/>
            <person name="Satoh N."/>
            <person name="Nishiyama T."/>
            <person name="Hasebe M."/>
            <person name="Maruyama T."/>
            <person name="Minagawa J."/>
            <person name="Obokata J."/>
            <person name="Shigenobu S."/>
        </authorList>
    </citation>
    <scope>NUCLEOTIDE SEQUENCE [LARGE SCALE GENOMIC DNA]</scope>
</reference>
<evidence type="ECO:0000313" key="1">
    <source>
        <dbReference type="EMBL" id="GFN85854.1"/>
    </source>
</evidence>
<dbReference type="EMBL" id="BLXT01001473">
    <property type="protein sequence ID" value="GFN85854.1"/>
    <property type="molecule type" value="Genomic_DNA"/>
</dbReference>
<proteinExistence type="predicted"/>
<sequence length="106" mass="12132">MWLANPTSDLKESICRELEPATYALAWPGPESLRSPCCRWTTCTKPQPVSRLRVETLIGLACTYPFDKPDHAALCTSTEKQWQWSQMIYSFGRLSSHQRTTPERKG</sequence>